<dbReference type="GO" id="GO:0008168">
    <property type="term" value="F:methyltransferase activity"/>
    <property type="evidence" value="ECO:0007669"/>
    <property type="project" value="UniProtKB-KW"/>
</dbReference>
<dbReference type="PROSITE" id="PS00092">
    <property type="entry name" value="N6_MTASE"/>
    <property type="match status" value="1"/>
</dbReference>
<keyword evidence="4" id="KW-0808">Transferase</keyword>
<dbReference type="PRINTS" id="PR00507">
    <property type="entry name" value="N12N6MTFRASE"/>
</dbReference>
<evidence type="ECO:0000256" key="1">
    <source>
        <dbReference type="ARBA" id="ARBA00006594"/>
    </source>
</evidence>
<dbReference type="InterPro" id="IPR002052">
    <property type="entry name" value="DNA_methylase_N6_adenine_CS"/>
</dbReference>
<protein>
    <recommendedName>
        <fullName evidence="2">site-specific DNA-methyltransferase (adenine-specific)</fullName>
        <ecNumber evidence="2">2.1.1.72</ecNumber>
    </recommendedName>
</protein>
<evidence type="ECO:0000313" key="9">
    <source>
        <dbReference type="Proteomes" id="UP001065265"/>
    </source>
</evidence>
<dbReference type="EC" id="2.1.1.72" evidence="2"/>
<keyword evidence="9" id="KW-1185">Reference proteome</keyword>
<gene>
    <name evidence="8" type="ORF">L1F33_08950</name>
</gene>
<dbReference type="InterPro" id="IPR029063">
    <property type="entry name" value="SAM-dependent_MTases_sf"/>
</dbReference>
<dbReference type="Pfam" id="PF07669">
    <property type="entry name" value="Eco57I"/>
    <property type="match status" value="1"/>
</dbReference>
<evidence type="ECO:0000313" key="8">
    <source>
        <dbReference type="EMBL" id="UVI38388.1"/>
    </source>
</evidence>
<dbReference type="EMBL" id="CP092471">
    <property type="protein sequence ID" value="UVI38388.1"/>
    <property type="molecule type" value="Genomic_DNA"/>
</dbReference>
<proteinExistence type="inferred from homology"/>
<dbReference type="InterPro" id="IPR011639">
    <property type="entry name" value="MethylTrfase_TaqI-like_dom"/>
</dbReference>
<keyword evidence="5" id="KW-0949">S-adenosyl-L-methionine</keyword>
<dbReference type="PANTHER" id="PTHR33841">
    <property type="entry name" value="DNA METHYLTRANSFERASE YEEA-RELATED"/>
    <property type="match status" value="1"/>
</dbReference>
<comment type="similarity">
    <text evidence="1">Belongs to the N(4)/N(6)-methyltransferase family.</text>
</comment>
<feature type="domain" description="Type II methyltransferase M.TaqI-like" evidence="7">
    <location>
        <begin position="464"/>
        <end position="631"/>
    </location>
</feature>
<evidence type="ECO:0000259" key="7">
    <source>
        <dbReference type="Pfam" id="PF07669"/>
    </source>
</evidence>
<name>A0ABY5SZ41_9SPHN</name>
<dbReference type="PANTHER" id="PTHR33841:SF5">
    <property type="entry name" value="DNA METHYLASE (MODIFICATION METHYLASE) (METHYLTRANSFERASE)-RELATED"/>
    <property type="match status" value="1"/>
</dbReference>
<dbReference type="SUPFAM" id="SSF53335">
    <property type="entry name" value="S-adenosyl-L-methionine-dependent methyltransferases"/>
    <property type="match status" value="1"/>
</dbReference>
<evidence type="ECO:0000256" key="6">
    <source>
        <dbReference type="ARBA" id="ARBA00047942"/>
    </source>
</evidence>
<evidence type="ECO:0000256" key="5">
    <source>
        <dbReference type="ARBA" id="ARBA00022691"/>
    </source>
</evidence>
<sequence length="1029" mass="116035">MSGPLNQKFKDYTEQDTVDKLILPWLASQHRFPSVSSLDYQAQHTLPNADGGTGRYDGLYLSGGYPYVVMEGKRYRHDLTDDDVAQARSYATSDFFDRPVPFLVVSNGREHRFLQISTTMDPSDGRPIYNEIPAVEWKQVIAEVPGEVRQMLTEADLFKLLKSFKTAIANDIGVLFRHPTKLEFDLAQHSFGVHLERIIQARRTFLGETAKGSSEGARTQEAIRQAIEGVALHFTIKVLFIKLIEDLARGGNSQRIIHTLFPHSEYDQIGGLFGYKVLNGLDAEDAAMALKVFARSKAFYRKLGMDIANVSWADIFRYGFSVNMSRYGQLFQARDYDRFMPSEATLEAIHEKLIAIDIRTAIIYGSASKRSNVIGDLYEKLIGDEIRSELGAVYTPDVTMRFMVQLGKLALGKFRGHKIVEPACGSGHFFREIYRRYVDEVMEERKAASLIEDPQLAHAEALAHVYGRDIDPFAVQLTLLSTFLEHLKDNVSPGSEDFGRKVWRADLSIDTQNSLDPITVDPNVGFDIHKTSDLASAKNLKESAQRAIDPDLIIGNPPYGVKVLKGAGYDAIYDLQSKDSYGYFIANALARLPEGKRVIFIVSSSFLTIGSHRKLRETILSRSKIIRVIKLHRATFPGIDTFPVILELERCEDAKAREQNYYQFYDFWRFHPTTDASELTRAYDAILADPDANNTWPFKDDIAKRYKVRQGVIPFYRNKPIFEGRPSLYEYMVDMTSNPVTLNLPYGKNQTLSVRAQMIRGRTVARLGKIASVKIGLQSGKNTRFYRVAPGASGGAAAGGYQDVDMGRVVKDKALAALTDAERTQGIRVNDPTADRYWVPLDKSGKADIENGLLAEYWRPIEFYVDWSEQAVSDMKALKGSVFRNSQHYFSKGISFSNTGIYSPTYRLSHGGVFDQKGSVILCEALDRRVLLGILSSSLLRYFAKSFINHGVDSQIDDLPIVIPDASEAKKISDLVDEIVTEQQNDSAYDYRSKADKIDAVVFQLYDIDADERAEIESWLRRHYPKLHP</sequence>
<evidence type="ECO:0000256" key="4">
    <source>
        <dbReference type="ARBA" id="ARBA00022679"/>
    </source>
</evidence>
<keyword evidence="3 8" id="KW-0489">Methyltransferase</keyword>
<dbReference type="RefSeq" id="WP_265557553.1">
    <property type="nucleotide sequence ID" value="NZ_CP092471.1"/>
</dbReference>
<accession>A0ABY5SZ41</accession>
<dbReference type="GO" id="GO:0032259">
    <property type="term" value="P:methylation"/>
    <property type="evidence" value="ECO:0007669"/>
    <property type="project" value="UniProtKB-KW"/>
</dbReference>
<reference evidence="8" key="1">
    <citation type="submission" date="2022-02" db="EMBL/GenBank/DDBJ databases">
        <title>Qipengyuania spongiae sp. nov., isolated from marine sponge.</title>
        <authorList>
            <person name="Li Z."/>
            <person name="Zhang M."/>
        </authorList>
    </citation>
    <scope>NUCLEOTIDE SEQUENCE</scope>
    <source>
        <strain evidence="8">PHS-Z21</strain>
    </source>
</reference>
<comment type="catalytic activity">
    <reaction evidence="6">
        <text>a 2'-deoxyadenosine in DNA + S-adenosyl-L-methionine = an N(6)-methyl-2'-deoxyadenosine in DNA + S-adenosyl-L-homocysteine + H(+)</text>
        <dbReference type="Rhea" id="RHEA:15197"/>
        <dbReference type="Rhea" id="RHEA-COMP:12418"/>
        <dbReference type="Rhea" id="RHEA-COMP:12419"/>
        <dbReference type="ChEBI" id="CHEBI:15378"/>
        <dbReference type="ChEBI" id="CHEBI:57856"/>
        <dbReference type="ChEBI" id="CHEBI:59789"/>
        <dbReference type="ChEBI" id="CHEBI:90615"/>
        <dbReference type="ChEBI" id="CHEBI:90616"/>
        <dbReference type="EC" id="2.1.1.72"/>
    </reaction>
</comment>
<dbReference type="InterPro" id="IPR050953">
    <property type="entry name" value="N4_N6_ade-DNA_methylase"/>
</dbReference>
<evidence type="ECO:0000256" key="2">
    <source>
        <dbReference type="ARBA" id="ARBA00011900"/>
    </source>
</evidence>
<dbReference type="Gene3D" id="3.40.50.150">
    <property type="entry name" value="Vaccinia Virus protein VP39"/>
    <property type="match status" value="1"/>
</dbReference>
<evidence type="ECO:0000256" key="3">
    <source>
        <dbReference type="ARBA" id="ARBA00022603"/>
    </source>
</evidence>
<organism evidence="8 9">
    <name type="scientific">Qipengyuania spongiae</name>
    <dbReference type="NCBI Taxonomy" id="2909673"/>
    <lineage>
        <taxon>Bacteria</taxon>
        <taxon>Pseudomonadati</taxon>
        <taxon>Pseudomonadota</taxon>
        <taxon>Alphaproteobacteria</taxon>
        <taxon>Sphingomonadales</taxon>
        <taxon>Erythrobacteraceae</taxon>
        <taxon>Qipengyuania</taxon>
    </lineage>
</organism>
<dbReference type="Proteomes" id="UP001065265">
    <property type="component" value="Chromosome"/>
</dbReference>